<dbReference type="InterPro" id="IPR015590">
    <property type="entry name" value="Aldehyde_DH_dom"/>
</dbReference>
<evidence type="ECO:0000256" key="5">
    <source>
        <dbReference type="RuleBase" id="RU003345"/>
    </source>
</evidence>
<dbReference type="PANTHER" id="PTHR43720">
    <property type="entry name" value="2-AMINOMUCONIC SEMIALDEHYDE DEHYDROGENASE"/>
    <property type="match status" value="1"/>
</dbReference>
<comment type="similarity">
    <text evidence="1 5">Belongs to the aldehyde dehydrogenase family.</text>
</comment>
<dbReference type="PROSITE" id="PS00070">
    <property type="entry name" value="ALDEHYDE_DEHYDR_CYS"/>
    <property type="match status" value="1"/>
</dbReference>
<comment type="caution">
    <text evidence="7">The sequence shown here is derived from an EMBL/GenBank/DDBJ whole genome shotgun (WGS) entry which is preliminary data.</text>
</comment>
<dbReference type="AlphaFoldDB" id="A0AAN8G3G6"/>
<keyword evidence="3" id="KW-0520">NAD</keyword>
<evidence type="ECO:0000259" key="6">
    <source>
        <dbReference type="Pfam" id="PF00171"/>
    </source>
</evidence>
<accession>A0AAN8G3G6</accession>
<dbReference type="SUPFAM" id="SSF53720">
    <property type="entry name" value="ALDH-like"/>
    <property type="match status" value="1"/>
</dbReference>
<dbReference type="InterPro" id="IPR016161">
    <property type="entry name" value="Ald_DH/histidinol_DH"/>
</dbReference>
<keyword evidence="2 5" id="KW-0560">Oxidoreductase</keyword>
<dbReference type="GO" id="GO:0016620">
    <property type="term" value="F:oxidoreductase activity, acting on the aldehyde or oxo group of donors, NAD or NADP as acceptor"/>
    <property type="evidence" value="ECO:0007669"/>
    <property type="project" value="InterPro"/>
</dbReference>
<dbReference type="InterPro" id="IPR029510">
    <property type="entry name" value="Ald_DH_CS_GLU"/>
</dbReference>
<protein>
    <recommendedName>
        <fullName evidence="6">Aldehyde dehydrogenase domain-containing protein</fullName>
    </recommendedName>
</protein>
<keyword evidence="8" id="KW-1185">Reference proteome</keyword>
<dbReference type="CDD" id="cd07093">
    <property type="entry name" value="ALDH_F8_HMSADH"/>
    <property type="match status" value="1"/>
</dbReference>
<name>A0AAN8G3G6_PATCE</name>
<organism evidence="7 8">
    <name type="scientific">Patella caerulea</name>
    <name type="common">Rayed Mediterranean limpet</name>
    <dbReference type="NCBI Taxonomy" id="87958"/>
    <lineage>
        <taxon>Eukaryota</taxon>
        <taxon>Metazoa</taxon>
        <taxon>Spiralia</taxon>
        <taxon>Lophotrochozoa</taxon>
        <taxon>Mollusca</taxon>
        <taxon>Gastropoda</taxon>
        <taxon>Patellogastropoda</taxon>
        <taxon>Patelloidea</taxon>
        <taxon>Patellidae</taxon>
        <taxon>Patella</taxon>
    </lineage>
</organism>
<dbReference type="InterPro" id="IPR016162">
    <property type="entry name" value="Ald_DH_N"/>
</dbReference>
<evidence type="ECO:0000256" key="4">
    <source>
        <dbReference type="PROSITE-ProRule" id="PRU10007"/>
    </source>
</evidence>
<dbReference type="InterPro" id="IPR016163">
    <property type="entry name" value="Ald_DH_C"/>
</dbReference>
<reference evidence="7 8" key="1">
    <citation type="submission" date="2024-01" db="EMBL/GenBank/DDBJ databases">
        <title>The genome of the rayed Mediterranean limpet Patella caerulea (Linnaeus, 1758).</title>
        <authorList>
            <person name="Anh-Thu Weber A."/>
            <person name="Halstead-Nussloch G."/>
        </authorList>
    </citation>
    <scope>NUCLEOTIDE SEQUENCE [LARGE SCALE GENOMIC DNA]</scope>
    <source>
        <strain evidence="7">AATW-2023a</strain>
        <tissue evidence="7">Whole specimen</tissue>
    </source>
</reference>
<feature type="active site" evidence="4">
    <location>
        <position position="249"/>
    </location>
</feature>
<feature type="domain" description="Aldehyde dehydrogenase" evidence="6">
    <location>
        <begin position="17"/>
        <end position="479"/>
    </location>
</feature>
<dbReference type="Pfam" id="PF00171">
    <property type="entry name" value="Aldedh"/>
    <property type="match status" value="1"/>
</dbReference>
<dbReference type="Gene3D" id="3.40.605.10">
    <property type="entry name" value="Aldehyde Dehydrogenase, Chain A, domain 1"/>
    <property type="match status" value="1"/>
</dbReference>
<evidence type="ECO:0000256" key="1">
    <source>
        <dbReference type="ARBA" id="ARBA00009986"/>
    </source>
</evidence>
<dbReference type="FunFam" id="3.40.309.10:FF:000012">
    <property type="entry name" value="Betaine aldehyde dehydrogenase"/>
    <property type="match status" value="1"/>
</dbReference>
<evidence type="ECO:0000256" key="3">
    <source>
        <dbReference type="ARBA" id="ARBA00023027"/>
    </source>
</evidence>
<dbReference type="PANTHER" id="PTHR43720:SF2">
    <property type="entry name" value="2-AMINOMUCONIC SEMIALDEHYDE DEHYDROGENASE"/>
    <property type="match status" value="1"/>
</dbReference>
<dbReference type="Proteomes" id="UP001347796">
    <property type="component" value="Unassembled WGS sequence"/>
</dbReference>
<evidence type="ECO:0000256" key="2">
    <source>
        <dbReference type="ARBA" id="ARBA00023002"/>
    </source>
</evidence>
<evidence type="ECO:0000313" key="7">
    <source>
        <dbReference type="EMBL" id="KAK6165235.1"/>
    </source>
</evidence>
<sequence length="483" mass="53431">MIVLEVENFINGKFVPTESHIDSYEPSTGEVWASIPDSGEKEVELAVASAKAAFKGWSATPREERSRLINKVADLLEKDLEKFAEMESRDQGKLLRLARLIDIPRAIYNLRFFASAILHDLNSSTVLEKAGAINYTIKHPVGVAGLISPWNLPLYLLTFKLAPAIAAGNTVVAKPSEMTSVTAYKLCELFNEAGFPPGVVNMVFGFGHKAGEALVSHADVPLISFTGGTVTAEKVRMSASKHCKKLSLELGGKNAAVVFKDAELDKCISQCIKSSFMNQGEICLCTSRIFVQRQLFPHFLELFVQATRKLTVGNPYDDTAIIGALISKQHLNKVKGYVKMAEKEEADVLCGDMSDGLNLTDEKKNGYFMRPTVITNVRDESRLMTEEIFGPVVCVVPFDDEDEVIERVNKVKYGLCATVWTQDVSRLHRVSHQLQVGTVWANCWLVRDLNLPFGGVKESGVGREGLKDSIDFYTEEKTICLQL</sequence>
<evidence type="ECO:0000313" key="8">
    <source>
        <dbReference type="Proteomes" id="UP001347796"/>
    </source>
</evidence>
<dbReference type="FunFam" id="3.40.605.10:FF:000001">
    <property type="entry name" value="Aldehyde dehydrogenase 1"/>
    <property type="match status" value="1"/>
</dbReference>
<dbReference type="InterPro" id="IPR016160">
    <property type="entry name" value="Ald_DH_CS_CYS"/>
</dbReference>
<dbReference type="Gene3D" id="3.40.309.10">
    <property type="entry name" value="Aldehyde Dehydrogenase, Chain A, domain 2"/>
    <property type="match status" value="1"/>
</dbReference>
<dbReference type="EMBL" id="JAZGQO010000021">
    <property type="protein sequence ID" value="KAK6165235.1"/>
    <property type="molecule type" value="Genomic_DNA"/>
</dbReference>
<gene>
    <name evidence="7" type="ORF">SNE40_022198</name>
</gene>
<proteinExistence type="inferred from homology"/>
<dbReference type="PROSITE" id="PS00687">
    <property type="entry name" value="ALDEHYDE_DEHYDR_GLU"/>
    <property type="match status" value="1"/>
</dbReference>